<comment type="catalytic activity">
    <reaction evidence="2">
        <text>1-(2-carboxyphenylamino)-1-deoxy-D-ribulose 5-phosphate + H(+) = (1S,2R)-1-C-(indol-3-yl)glycerol 3-phosphate + CO2 + H2O</text>
        <dbReference type="Rhea" id="RHEA:23476"/>
        <dbReference type="ChEBI" id="CHEBI:15377"/>
        <dbReference type="ChEBI" id="CHEBI:15378"/>
        <dbReference type="ChEBI" id="CHEBI:16526"/>
        <dbReference type="ChEBI" id="CHEBI:58613"/>
        <dbReference type="ChEBI" id="CHEBI:58866"/>
        <dbReference type="EC" id="4.1.1.48"/>
    </reaction>
</comment>
<protein>
    <recommendedName>
        <fullName evidence="16">Phosphoribosylanthranilate isomerase</fullName>
    </recommendedName>
</protein>
<dbReference type="InterPro" id="IPR013798">
    <property type="entry name" value="Indole-3-glycerol_P_synth_dom"/>
</dbReference>
<sequence>MEDYTDVELLDALREYYASSSSPDVCCSHILGYGGDPNNNKMSMLQRITATIMLDLKKRLSPSPSSSSSSSSSCPSIDDLLDIGRAFHDANGPILNLGDVVRSASPRMALAAEFKRSSPSKGDIAPNSKCGEQSRLYAVAGANVVSVLTEGRWFGGSLGDLTEARLATGFAGAIAVEGRDDRRRPAILRKDFVTSIHQIAEAYAAGADTILLIVAITPSDVLRDLIDYSRDVCDMEPLVEVHAMIELDVALTAGARVIGVNNRDLHTFKLDMGCTEKVAEELGRRGLRYRHDDVDVDVDDDLSRISLCALSGMSTSHDVDRYRRAGVGMCLIGESLMRSTDPRSAIRGLCLDPSDYHRASSMTSSEAGGGGVGAYIGGTRMIKVCGLTNANDAIVACRAGANLIGLIFAEKSKRRVSIDIAIEIVNAVRGFGERNDRIPLLVEGDFVGGGEERRFRGVSALSTLVARARALEVTASRIPLVVGVFQNQPQDYVKYVVDVCGLDMVQLHGNEGMEAANRKHYGVPALRVVDIELGDVDDGGNGRAGSSSSSSSSDIASAILGRVTSDPFAILLDTSIKGDPRGGGGTGQTFDWRIAESMQNLGLPVMVAGGLTPENVADAVGGVRPWGVDVAGGVEVGPGIKDHDKVRRFLCEARRVAVEANKGF</sequence>
<keyword evidence="9" id="KW-0413">Isomerase</keyword>
<dbReference type="PANTHER" id="PTHR22854">
    <property type="entry name" value="TRYPTOPHAN BIOSYNTHESIS PROTEIN"/>
    <property type="match status" value="1"/>
</dbReference>
<evidence type="ECO:0000259" key="12">
    <source>
        <dbReference type="Pfam" id="PF00218"/>
    </source>
</evidence>
<evidence type="ECO:0000256" key="8">
    <source>
        <dbReference type="ARBA" id="ARBA00023141"/>
    </source>
</evidence>
<evidence type="ECO:0000256" key="3">
    <source>
        <dbReference type="ARBA" id="ARBA00004664"/>
    </source>
</evidence>
<keyword evidence="10" id="KW-0456">Lyase</keyword>
<dbReference type="EMBL" id="JALLPB020000205">
    <property type="protein sequence ID" value="KAL3815312.1"/>
    <property type="molecule type" value="Genomic_DNA"/>
</dbReference>
<evidence type="ECO:0000256" key="7">
    <source>
        <dbReference type="ARBA" id="ARBA00022822"/>
    </source>
</evidence>
<evidence type="ECO:0000256" key="2">
    <source>
        <dbReference type="ARBA" id="ARBA00001633"/>
    </source>
</evidence>
<keyword evidence="15" id="KW-1185">Reference proteome</keyword>
<dbReference type="InterPro" id="IPR011060">
    <property type="entry name" value="RibuloseP-bd_barrel"/>
</dbReference>
<feature type="domain" description="N-(5'phosphoribosyl) anthranilate isomerase (PRAI)" evidence="13">
    <location>
        <begin position="569"/>
        <end position="650"/>
    </location>
</feature>
<dbReference type="Pfam" id="PF00218">
    <property type="entry name" value="IGPS"/>
    <property type="match status" value="1"/>
</dbReference>
<evidence type="ECO:0000256" key="9">
    <source>
        <dbReference type="ARBA" id="ARBA00023235"/>
    </source>
</evidence>
<dbReference type="PANTHER" id="PTHR22854:SF2">
    <property type="entry name" value="INDOLE-3-GLYCEROL-PHOSPHATE SYNTHASE"/>
    <property type="match status" value="1"/>
</dbReference>
<organism evidence="14 15">
    <name type="scientific">Cyclostephanos tholiformis</name>
    <dbReference type="NCBI Taxonomy" id="382380"/>
    <lineage>
        <taxon>Eukaryota</taxon>
        <taxon>Sar</taxon>
        <taxon>Stramenopiles</taxon>
        <taxon>Ochrophyta</taxon>
        <taxon>Bacillariophyta</taxon>
        <taxon>Coscinodiscophyceae</taxon>
        <taxon>Thalassiosirophycidae</taxon>
        <taxon>Stephanodiscales</taxon>
        <taxon>Stephanodiscaceae</taxon>
        <taxon>Cyclostephanos</taxon>
    </lineage>
</organism>
<accession>A0ABD3RQT4</accession>
<dbReference type="GO" id="GO:0000162">
    <property type="term" value="P:L-tryptophan biosynthetic process"/>
    <property type="evidence" value="ECO:0007669"/>
    <property type="project" value="UniProtKB-KW"/>
</dbReference>
<keyword evidence="7" id="KW-0822">Tryptophan biosynthesis</keyword>
<name>A0ABD3RQT4_9STRA</name>
<dbReference type="GO" id="GO:0004425">
    <property type="term" value="F:indole-3-glycerol-phosphate synthase activity"/>
    <property type="evidence" value="ECO:0007669"/>
    <property type="project" value="UniProtKB-EC"/>
</dbReference>
<gene>
    <name evidence="14" type="ORF">ACHAXA_006814</name>
</gene>
<evidence type="ECO:0000259" key="13">
    <source>
        <dbReference type="Pfam" id="PF00697"/>
    </source>
</evidence>
<dbReference type="Proteomes" id="UP001530377">
    <property type="component" value="Unassembled WGS sequence"/>
</dbReference>
<keyword evidence="5" id="KW-0028">Amino-acid biosynthesis</keyword>
<evidence type="ECO:0000256" key="4">
    <source>
        <dbReference type="ARBA" id="ARBA00004696"/>
    </source>
</evidence>
<dbReference type="Gene3D" id="3.20.20.70">
    <property type="entry name" value="Aldolase class I"/>
    <property type="match status" value="2"/>
</dbReference>
<dbReference type="GO" id="GO:0004640">
    <property type="term" value="F:phosphoribosylanthranilate isomerase activity"/>
    <property type="evidence" value="ECO:0007669"/>
    <property type="project" value="UniProtKB-EC"/>
</dbReference>
<evidence type="ECO:0008006" key="16">
    <source>
        <dbReference type="Google" id="ProtNLM"/>
    </source>
</evidence>
<dbReference type="InterPro" id="IPR001240">
    <property type="entry name" value="PRAI_dom"/>
</dbReference>
<dbReference type="InterPro" id="IPR045186">
    <property type="entry name" value="Indole-3-glycerol_P_synth"/>
</dbReference>
<feature type="domain" description="Indole-3-glycerol phosphate synthase" evidence="12">
    <location>
        <begin position="92"/>
        <end position="349"/>
    </location>
</feature>
<comment type="catalytic activity">
    <reaction evidence="1">
        <text>N-(5-phospho-beta-D-ribosyl)anthranilate = 1-(2-carboxyphenylamino)-1-deoxy-D-ribulose 5-phosphate</text>
        <dbReference type="Rhea" id="RHEA:21540"/>
        <dbReference type="ChEBI" id="CHEBI:18277"/>
        <dbReference type="ChEBI" id="CHEBI:58613"/>
        <dbReference type="EC" id="5.3.1.24"/>
    </reaction>
</comment>
<evidence type="ECO:0000313" key="15">
    <source>
        <dbReference type="Proteomes" id="UP001530377"/>
    </source>
</evidence>
<keyword evidence="11" id="KW-0511">Multifunctional enzyme</keyword>
<comment type="caution">
    <text evidence="14">The sequence shown here is derived from an EMBL/GenBank/DDBJ whole genome shotgun (WGS) entry which is preliminary data.</text>
</comment>
<dbReference type="Pfam" id="PF00697">
    <property type="entry name" value="PRAI"/>
    <property type="match status" value="2"/>
</dbReference>
<keyword evidence="8" id="KW-0057">Aromatic amino acid biosynthesis</keyword>
<evidence type="ECO:0000256" key="11">
    <source>
        <dbReference type="ARBA" id="ARBA00023268"/>
    </source>
</evidence>
<evidence type="ECO:0000313" key="14">
    <source>
        <dbReference type="EMBL" id="KAL3815312.1"/>
    </source>
</evidence>
<comment type="pathway">
    <text evidence="3">Amino-acid biosynthesis; L-tryptophan biosynthesis; L-tryptophan from chorismate: step 3/5.</text>
</comment>
<comment type="pathway">
    <text evidence="4">Amino-acid biosynthesis; L-tryptophan biosynthesis; L-tryptophan from chorismate: step 4/5.</text>
</comment>
<keyword evidence="6" id="KW-0210">Decarboxylase</keyword>
<dbReference type="SUPFAM" id="SSF51366">
    <property type="entry name" value="Ribulose-phoshate binding barrel"/>
    <property type="match status" value="2"/>
</dbReference>
<evidence type="ECO:0000256" key="10">
    <source>
        <dbReference type="ARBA" id="ARBA00023239"/>
    </source>
</evidence>
<feature type="domain" description="N-(5'phosphoribosyl) anthranilate isomerase (PRAI)" evidence="13">
    <location>
        <begin position="463"/>
        <end position="527"/>
    </location>
</feature>
<dbReference type="AlphaFoldDB" id="A0ABD3RQT4"/>
<dbReference type="CDD" id="cd00331">
    <property type="entry name" value="IGPS"/>
    <property type="match status" value="1"/>
</dbReference>
<dbReference type="HAMAP" id="MF_00135">
    <property type="entry name" value="PRAI"/>
    <property type="match status" value="1"/>
</dbReference>
<evidence type="ECO:0000256" key="6">
    <source>
        <dbReference type="ARBA" id="ARBA00022793"/>
    </source>
</evidence>
<dbReference type="InterPro" id="IPR013785">
    <property type="entry name" value="Aldolase_TIM"/>
</dbReference>
<reference evidence="14 15" key="1">
    <citation type="submission" date="2024-10" db="EMBL/GenBank/DDBJ databases">
        <title>Updated reference genomes for cyclostephanoid diatoms.</title>
        <authorList>
            <person name="Roberts W.R."/>
            <person name="Alverson A.J."/>
        </authorList>
    </citation>
    <scope>NUCLEOTIDE SEQUENCE [LARGE SCALE GENOMIC DNA]</scope>
    <source>
        <strain evidence="14 15">AJA228-03</strain>
    </source>
</reference>
<evidence type="ECO:0000256" key="5">
    <source>
        <dbReference type="ARBA" id="ARBA00022605"/>
    </source>
</evidence>
<dbReference type="CDD" id="cd00405">
    <property type="entry name" value="PRAI"/>
    <property type="match status" value="1"/>
</dbReference>
<evidence type="ECO:0000256" key="1">
    <source>
        <dbReference type="ARBA" id="ARBA00001164"/>
    </source>
</evidence>
<proteinExistence type="inferred from homology"/>